<dbReference type="InParanoid" id="D9QLS2"/>
<dbReference type="EMBL" id="CP002102">
    <property type="protein sequence ID" value="ADL00006.1"/>
    <property type="molecule type" value="Genomic_DNA"/>
</dbReference>
<reference evidence="2" key="1">
    <citation type="journal article" date="2011" name="J. Bacteriol.">
        <title>Genome sequences of eight morphologically diverse alphaproteobacteria.</title>
        <authorList>
            <consortium name="US DOE Joint Genome Institute"/>
            <person name="Brown P.J."/>
            <person name="Kysela D.T."/>
            <person name="Buechlein A."/>
            <person name="Hemmerich C."/>
            <person name="Brun Y.V."/>
        </authorList>
    </citation>
    <scope>NUCLEOTIDE SEQUENCE [LARGE SCALE GENOMIC DNA]</scope>
    <source>
        <strain evidence="2">ATCC 15264 / DSM 4735 / LMG 14903 / NBRC 16000 / CB 81</strain>
    </source>
</reference>
<protein>
    <submittedName>
        <fullName evidence="1">TonB domain protein</fullName>
    </submittedName>
</protein>
<gene>
    <name evidence="1" type="ordered locus">Bresu_0691</name>
</gene>
<organism evidence="1 2">
    <name type="scientific">Brevundimonas subvibrioides (strain ATCC 15264 / DSM 4735 / LMG 14903 / NBRC 16000 / CB 81)</name>
    <name type="common">Caulobacter subvibrioides</name>
    <dbReference type="NCBI Taxonomy" id="633149"/>
    <lineage>
        <taxon>Bacteria</taxon>
        <taxon>Pseudomonadati</taxon>
        <taxon>Pseudomonadota</taxon>
        <taxon>Alphaproteobacteria</taxon>
        <taxon>Caulobacterales</taxon>
        <taxon>Caulobacteraceae</taxon>
        <taxon>Brevundimonas</taxon>
    </lineage>
</organism>
<keyword evidence="2" id="KW-1185">Reference proteome</keyword>
<dbReference type="RefSeq" id="WP_013268109.1">
    <property type="nucleotide sequence ID" value="NC_014375.1"/>
</dbReference>
<accession>D9QLS2</accession>
<evidence type="ECO:0000313" key="1">
    <source>
        <dbReference type="EMBL" id="ADL00006.1"/>
    </source>
</evidence>
<dbReference type="HOGENOM" id="CLU_2258369_0_0_5"/>
<dbReference type="AlphaFoldDB" id="D9QLS2"/>
<dbReference type="BioCyc" id="BSUB633149:G1GM8-693-MONOMER"/>
<evidence type="ECO:0000313" key="2">
    <source>
        <dbReference type="Proteomes" id="UP000002696"/>
    </source>
</evidence>
<proteinExistence type="predicted"/>
<dbReference type="Proteomes" id="UP000002696">
    <property type="component" value="Chromosome"/>
</dbReference>
<dbReference type="STRING" id="633149.Bresu_0691"/>
<dbReference type="KEGG" id="bsb:Bresu_0691"/>
<sequence>MIALVIALALSANPGVTRTADSLAAPRVQPVVMMADPAPVLAGVAVTLECTAHTDGKVDGCSVLGETHPGMGFGAAAIALMNGSEVEPGPRDVQFARTIQFTP</sequence>
<dbReference type="OrthoDB" id="7205916at2"/>
<name>D9QLS2_BRESC</name>